<reference evidence="1 2" key="1">
    <citation type="submission" date="2015-04" db="EMBL/GenBank/DDBJ databases">
        <authorList>
            <person name="Syromyatnikov M.Y."/>
            <person name="Popov V.N."/>
        </authorList>
    </citation>
    <scope>NUCLEOTIDE SEQUENCE [LARGE SCALE GENOMIC DNA]</scope>
</reference>
<dbReference type="EMBL" id="CVRI01000069">
    <property type="protein sequence ID" value="CRL06970.1"/>
    <property type="molecule type" value="Genomic_DNA"/>
</dbReference>
<dbReference type="AlphaFoldDB" id="A0A1J1J4S9"/>
<organism evidence="1 2">
    <name type="scientific">Clunio marinus</name>
    <dbReference type="NCBI Taxonomy" id="568069"/>
    <lineage>
        <taxon>Eukaryota</taxon>
        <taxon>Metazoa</taxon>
        <taxon>Ecdysozoa</taxon>
        <taxon>Arthropoda</taxon>
        <taxon>Hexapoda</taxon>
        <taxon>Insecta</taxon>
        <taxon>Pterygota</taxon>
        <taxon>Neoptera</taxon>
        <taxon>Endopterygota</taxon>
        <taxon>Diptera</taxon>
        <taxon>Nematocera</taxon>
        <taxon>Chironomoidea</taxon>
        <taxon>Chironomidae</taxon>
        <taxon>Clunio</taxon>
    </lineage>
</organism>
<gene>
    <name evidence="1" type="ORF">CLUMA_CG020032</name>
</gene>
<keyword evidence="2" id="KW-1185">Reference proteome</keyword>
<protein>
    <submittedName>
        <fullName evidence="1">CLUMA_CG020032, isoform A</fullName>
    </submittedName>
</protein>
<evidence type="ECO:0000313" key="2">
    <source>
        <dbReference type="Proteomes" id="UP000183832"/>
    </source>
</evidence>
<proteinExistence type="predicted"/>
<dbReference type="Proteomes" id="UP000183832">
    <property type="component" value="Unassembled WGS sequence"/>
</dbReference>
<name>A0A1J1J4S9_9DIPT</name>
<accession>A0A1J1J4S9</accession>
<sequence length="92" mass="11066">MNWAKRHIRTANPYWTTSDPSRLVNLYLHTYFESLVINAKANYNRLSLFHLQPWVVNVVPWGFRKNFLSNVRLSHELRQLKPDETSSTKWKH</sequence>
<evidence type="ECO:0000313" key="1">
    <source>
        <dbReference type="EMBL" id="CRL06970.1"/>
    </source>
</evidence>